<comment type="caution">
    <text evidence="2">The sequence shown here is derived from an EMBL/GenBank/DDBJ whole genome shotgun (WGS) entry which is preliminary data.</text>
</comment>
<keyword evidence="3" id="KW-1185">Reference proteome</keyword>
<evidence type="ECO:0000256" key="1">
    <source>
        <dbReference type="SAM" id="SignalP"/>
    </source>
</evidence>
<accession>A0A1X2I029</accession>
<name>A0A1X2I029_9FUNG</name>
<protein>
    <recommendedName>
        <fullName evidence="4">Subtilisin inhibitor domain-containing protein</fullName>
    </recommendedName>
</protein>
<dbReference type="EMBL" id="MCGE01000039">
    <property type="protein sequence ID" value="ORZ06451.1"/>
    <property type="molecule type" value="Genomic_DNA"/>
</dbReference>
<reference evidence="2 3" key="1">
    <citation type="submission" date="2016-07" db="EMBL/GenBank/DDBJ databases">
        <title>Pervasive Adenine N6-methylation of Active Genes in Fungi.</title>
        <authorList>
            <consortium name="DOE Joint Genome Institute"/>
            <person name="Mondo S.J."/>
            <person name="Dannebaum R.O."/>
            <person name="Kuo R.C."/>
            <person name="Labutti K."/>
            <person name="Haridas S."/>
            <person name="Kuo A."/>
            <person name="Salamov A."/>
            <person name="Ahrendt S.R."/>
            <person name="Lipzen A."/>
            <person name="Sullivan W."/>
            <person name="Andreopoulos W.B."/>
            <person name="Clum A."/>
            <person name="Lindquist E."/>
            <person name="Daum C."/>
            <person name="Ramamoorthy G.K."/>
            <person name="Gryganskyi A."/>
            <person name="Culley D."/>
            <person name="Magnuson J.K."/>
            <person name="James T.Y."/>
            <person name="O'Malley M.A."/>
            <person name="Stajich J.E."/>
            <person name="Spatafora J.W."/>
            <person name="Visel A."/>
            <person name="Grigoriev I.V."/>
        </authorList>
    </citation>
    <scope>NUCLEOTIDE SEQUENCE [LARGE SCALE GENOMIC DNA]</scope>
    <source>
        <strain evidence="2 3">NRRL 1336</strain>
    </source>
</reference>
<evidence type="ECO:0000313" key="3">
    <source>
        <dbReference type="Proteomes" id="UP000193560"/>
    </source>
</evidence>
<evidence type="ECO:0000313" key="2">
    <source>
        <dbReference type="EMBL" id="ORZ06451.1"/>
    </source>
</evidence>
<feature type="signal peptide" evidence="1">
    <location>
        <begin position="1"/>
        <end position="26"/>
    </location>
</feature>
<feature type="chain" id="PRO_5012439799" description="Subtilisin inhibitor domain-containing protein" evidence="1">
    <location>
        <begin position="27"/>
        <end position="131"/>
    </location>
</feature>
<evidence type="ECO:0008006" key="4">
    <source>
        <dbReference type="Google" id="ProtNLM"/>
    </source>
</evidence>
<dbReference type="AlphaFoldDB" id="A0A1X2I029"/>
<dbReference type="Proteomes" id="UP000193560">
    <property type="component" value="Unassembled WGS sequence"/>
</dbReference>
<sequence>MMPISMPPISILFFLFLWTIIAVVVAQDPTVKIVYDTPNYGGRPTPDETMAERFKTGDCIPAAQSYEKPVVGLVHDRAIRGAAAHPALCVQYELEGCQGKVLDQKNFELQQNYNPIPVDYNIAKSFVCIPK</sequence>
<organism evidence="2 3">
    <name type="scientific">Absidia repens</name>
    <dbReference type="NCBI Taxonomy" id="90262"/>
    <lineage>
        <taxon>Eukaryota</taxon>
        <taxon>Fungi</taxon>
        <taxon>Fungi incertae sedis</taxon>
        <taxon>Mucoromycota</taxon>
        <taxon>Mucoromycotina</taxon>
        <taxon>Mucoromycetes</taxon>
        <taxon>Mucorales</taxon>
        <taxon>Cunninghamellaceae</taxon>
        <taxon>Absidia</taxon>
    </lineage>
</organism>
<gene>
    <name evidence="2" type="ORF">BCR42DRAFT_427167</name>
</gene>
<proteinExistence type="predicted"/>
<keyword evidence="1" id="KW-0732">Signal</keyword>